<feature type="binding site" evidence="6">
    <location>
        <begin position="65"/>
        <end position="72"/>
    </location>
    <ligand>
        <name>ATP</name>
        <dbReference type="ChEBI" id="CHEBI:30616"/>
    </ligand>
</feature>
<evidence type="ECO:0000256" key="5">
    <source>
        <dbReference type="ARBA" id="ARBA00022840"/>
    </source>
</evidence>
<evidence type="ECO:0000259" key="8">
    <source>
        <dbReference type="Pfam" id="PF01583"/>
    </source>
</evidence>
<keyword evidence="5 6" id="KW-0067">ATP-binding</keyword>
<dbReference type="InterPro" id="IPR027417">
    <property type="entry name" value="P-loop_NTPase"/>
</dbReference>
<dbReference type="HAMAP" id="MF_00065">
    <property type="entry name" value="Adenylyl_sulf_kinase"/>
    <property type="match status" value="1"/>
</dbReference>
<keyword evidence="6" id="KW-0597">Phosphoprotein</keyword>
<dbReference type="SUPFAM" id="SSF52540">
    <property type="entry name" value="P-loop containing nucleoside triphosphate hydrolases"/>
    <property type="match status" value="1"/>
</dbReference>
<dbReference type="PANTHER" id="PTHR42700:SF3">
    <property type="entry name" value="BIFUNCTIONAL SAT_APS KINASE-RELATED"/>
    <property type="match status" value="1"/>
</dbReference>
<dbReference type="EMBL" id="BMYU01000001">
    <property type="protein sequence ID" value="GGX27577.1"/>
    <property type="molecule type" value="Genomic_DNA"/>
</dbReference>
<dbReference type="GO" id="GO:0016301">
    <property type="term" value="F:kinase activity"/>
    <property type="evidence" value="ECO:0007669"/>
    <property type="project" value="UniProtKB-KW"/>
</dbReference>
<gene>
    <name evidence="6 9" type="primary">cysC</name>
    <name evidence="9" type="ORF">GCM10010946_00280</name>
</gene>
<dbReference type="NCBIfam" id="NF003013">
    <property type="entry name" value="PRK03846.1"/>
    <property type="match status" value="1"/>
</dbReference>
<dbReference type="RefSeq" id="WP_308427089.1">
    <property type="nucleotide sequence ID" value="NZ_BMYU01000001.1"/>
</dbReference>
<keyword evidence="6 7" id="KW-0418">Kinase</keyword>
<dbReference type="EC" id="2.7.1.25" evidence="2 6"/>
<evidence type="ECO:0000313" key="10">
    <source>
        <dbReference type="Proteomes" id="UP000653343"/>
    </source>
</evidence>
<evidence type="ECO:0000256" key="1">
    <source>
        <dbReference type="ARBA" id="ARBA00001823"/>
    </source>
</evidence>
<evidence type="ECO:0000256" key="7">
    <source>
        <dbReference type="RuleBase" id="RU004347"/>
    </source>
</evidence>
<dbReference type="NCBIfam" id="TIGR00455">
    <property type="entry name" value="apsK"/>
    <property type="match status" value="1"/>
</dbReference>
<evidence type="ECO:0000256" key="2">
    <source>
        <dbReference type="ARBA" id="ARBA00012121"/>
    </source>
</evidence>
<keyword evidence="10" id="KW-1185">Reference proteome</keyword>
<dbReference type="PANTHER" id="PTHR42700">
    <property type="entry name" value="SULFATE ADENYLYLTRANSFERASE"/>
    <property type="match status" value="1"/>
</dbReference>
<evidence type="ECO:0000313" key="9">
    <source>
        <dbReference type="EMBL" id="GGX27577.1"/>
    </source>
</evidence>
<dbReference type="InterPro" id="IPR002891">
    <property type="entry name" value="APS"/>
</dbReference>
<keyword evidence="3 6" id="KW-0808">Transferase</keyword>
<dbReference type="Gene3D" id="3.40.50.300">
    <property type="entry name" value="P-loop containing nucleotide triphosphate hydrolases"/>
    <property type="match status" value="1"/>
</dbReference>
<keyword evidence="4 6" id="KW-0547">Nucleotide-binding</keyword>
<organism evidence="9 10">
    <name type="scientific">Undibacterium squillarum</name>
    <dbReference type="NCBI Taxonomy" id="1131567"/>
    <lineage>
        <taxon>Bacteria</taxon>
        <taxon>Pseudomonadati</taxon>
        <taxon>Pseudomonadota</taxon>
        <taxon>Betaproteobacteria</taxon>
        <taxon>Burkholderiales</taxon>
        <taxon>Oxalobacteraceae</taxon>
        <taxon>Undibacterium</taxon>
    </lineage>
</organism>
<comment type="catalytic activity">
    <reaction evidence="1 6 7">
        <text>adenosine 5'-phosphosulfate + ATP = 3'-phosphoadenylyl sulfate + ADP + H(+)</text>
        <dbReference type="Rhea" id="RHEA:24152"/>
        <dbReference type="ChEBI" id="CHEBI:15378"/>
        <dbReference type="ChEBI" id="CHEBI:30616"/>
        <dbReference type="ChEBI" id="CHEBI:58243"/>
        <dbReference type="ChEBI" id="CHEBI:58339"/>
        <dbReference type="ChEBI" id="CHEBI:456216"/>
        <dbReference type="EC" id="2.7.1.25"/>
    </reaction>
</comment>
<comment type="similarity">
    <text evidence="6 7">Belongs to the APS kinase family.</text>
</comment>
<dbReference type="Pfam" id="PF01583">
    <property type="entry name" value="APS_kinase"/>
    <property type="match status" value="1"/>
</dbReference>
<feature type="domain" description="APS kinase" evidence="8">
    <location>
        <begin position="57"/>
        <end position="207"/>
    </location>
</feature>
<dbReference type="InterPro" id="IPR059117">
    <property type="entry name" value="APS_kinase_dom"/>
</dbReference>
<protein>
    <recommendedName>
        <fullName evidence="2 6">Adenylyl-sulfate kinase</fullName>
        <ecNumber evidence="2 6">2.7.1.25</ecNumber>
    </recommendedName>
    <alternativeName>
        <fullName evidence="6">APS kinase</fullName>
    </alternativeName>
    <alternativeName>
        <fullName evidence="6">ATP adenosine-5'-phosphosulfate 3'-phosphotransferase</fullName>
    </alternativeName>
    <alternativeName>
        <fullName evidence="6">Adenosine-5'-phosphosulfate kinase</fullName>
    </alternativeName>
</protein>
<evidence type="ECO:0000256" key="4">
    <source>
        <dbReference type="ARBA" id="ARBA00022741"/>
    </source>
</evidence>
<evidence type="ECO:0000256" key="6">
    <source>
        <dbReference type="HAMAP-Rule" id="MF_00065"/>
    </source>
</evidence>
<name>A0ABQ2XQC3_9BURK</name>
<feature type="active site" description="Phosphoserine intermediate" evidence="6">
    <location>
        <position position="139"/>
    </location>
</feature>
<comment type="function">
    <text evidence="6 7">Catalyzes the synthesis of activated sulfate.</text>
</comment>
<dbReference type="Proteomes" id="UP000653343">
    <property type="component" value="Unassembled WGS sequence"/>
</dbReference>
<reference evidence="10" key="1">
    <citation type="journal article" date="2019" name="Int. J. Syst. Evol. Microbiol.">
        <title>The Global Catalogue of Microorganisms (GCM) 10K type strain sequencing project: providing services to taxonomists for standard genome sequencing and annotation.</title>
        <authorList>
            <consortium name="The Broad Institute Genomics Platform"/>
            <consortium name="The Broad Institute Genome Sequencing Center for Infectious Disease"/>
            <person name="Wu L."/>
            <person name="Ma J."/>
        </authorList>
    </citation>
    <scope>NUCLEOTIDE SEQUENCE [LARGE SCALE GENOMIC DNA]</scope>
    <source>
        <strain evidence="10">KCTC 23917</strain>
    </source>
</reference>
<comment type="pathway">
    <text evidence="6 7">Sulfur metabolism; hydrogen sulfide biosynthesis; sulfite from sulfate: step 2/3.</text>
</comment>
<proteinExistence type="inferred from homology"/>
<evidence type="ECO:0000256" key="3">
    <source>
        <dbReference type="ARBA" id="ARBA00022679"/>
    </source>
</evidence>
<dbReference type="CDD" id="cd02027">
    <property type="entry name" value="APSK"/>
    <property type="match status" value="1"/>
</dbReference>
<dbReference type="InterPro" id="IPR050512">
    <property type="entry name" value="Sulf_AdTrans/APS_kinase"/>
</dbReference>
<accession>A0ABQ2XQC3</accession>
<sequence length="237" mass="26376">MNSLAPATAMRNLLNEIADRQESFGRFLQRPAPAQRQVVWHPTNVVEGERNALFQQQPVCLWMTGLSAAGKSTISYALEKKLLQAGHACVVLDGDNLRHHLCSDLGFSEQDRRENLRRAAEVAHLFNEAGMIVITAFISPSASDRAMARAIIGDTRFVEIYVDAACSVCEERDPKGLYQRARNGEIPHFTGISAPYEIPLHPDIVLKSDRQTVGGSVQVLFDYLSEHSFIVQQSKDE</sequence>
<comment type="caution">
    <text evidence="9">The sequence shown here is derived from an EMBL/GenBank/DDBJ whole genome shotgun (WGS) entry which is preliminary data.</text>
</comment>